<dbReference type="EMBL" id="JAQNDN010000024">
    <property type="protein sequence ID" value="MDC0674445.1"/>
    <property type="molecule type" value="Genomic_DNA"/>
</dbReference>
<dbReference type="Pfam" id="PF21274">
    <property type="entry name" value="Rng_hyd_C"/>
    <property type="match status" value="1"/>
</dbReference>
<evidence type="ECO:0000313" key="6">
    <source>
        <dbReference type="Proteomes" id="UP001217838"/>
    </source>
</evidence>
<accession>A0ABT5BJW5</accession>
<keyword evidence="5" id="KW-0560">Oxidoreductase</keyword>
<dbReference type="Gene3D" id="3.50.50.60">
    <property type="entry name" value="FAD/NAD(P)-binding domain"/>
    <property type="match status" value="1"/>
</dbReference>
<dbReference type="RefSeq" id="WP_272008690.1">
    <property type="nucleotide sequence ID" value="NZ_JAQNDN010000024.1"/>
</dbReference>
<name>A0ABT5BJW5_9BACT</name>
<dbReference type="PANTHER" id="PTHR43004">
    <property type="entry name" value="TRK SYSTEM POTASSIUM UPTAKE PROTEIN"/>
    <property type="match status" value="1"/>
</dbReference>
<evidence type="ECO:0000256" key="3">
    <source>
        <dbReference type="ARBA" id="ARBA00022827"/>
    </source>
</evidence>
<dbReference type="InterPro" id="IPR050641">
    <property type="entry name" value="RIFMO-like"/>
</dbReference>
<reference evidence="5 6" key="1">
    <citation type="submission" date="2022-11" db="EMBL/GenBank/DDBJ databases">
        <title>Minimal conservation of predation-associated metabolite biosynthetic gene clusters underscores biosynthetic potential of Myxococcota including descriptions for ten novel species: Archangium lansinium sp. nov., Myxococcus landrumus sp. nov., Nannocystis bai.</title>
        <authorList>
            <person name="Ahearne A."/>
            <person name="Stevens C."/>
            <person name="Dowd S."/>
        </authorList>
    </citation>
    <scope>NUCLEOTIDE SEQUENCE [LARGE SCALE GENOMIC DNA]</scope>
    <source>
        <strain evidence="5 6">NCELM</strain>
    </source>
</reference>
<dbReference type="GO" id="GO:0004497">
    <property type="term" value="F:monooxygenase activity"/>
    <property type="evidence" value="ECO:0007669"/>
    <property type="project" value="UniProtKB-KW"/>
</dbReference>
<comment type="caution">
    <text evidence="5">The sequence shown here is derived from an EMBL/GenBank/DDBJ whole genome shotgun (WGS) entry which is preliminary data.</text>
</comment>
<keyword evidence="5" id="KW-0503">Monooxygenase</keyword>
<dbReference type="InterPro" id="IPR002938">
    <property type="entry name" value="FAD-bd"/>
</dbReference>
<dbReference type="PANTHER" id="PTHR43004:SF19">
    <property type="entry name" value="BINDING MONOOXYGENASE, PUTATIVE (JCVI)-RELATED"/>
    <property type="match status" value="1"/>
</dbReference>
<sequence length="492" mass="53550">MRMEIEVVVVGGGPVGLMLAAELALAGVQVRVFEQRARRTEQSRALTLHPRSLELLDQRGLVDRFVRRGIPIPSAHFAVLDTRLDFSRLPTRHPYTLFLPQVHTEELLEERARELGVELAREHTFVGLTQTDDAVAVRVQAPGGELEVRARYVVGCDGAGSAVRRAIGVDFPGSATTRTAILGDVVLAEPPSGPVSRTNAQGLLLLVPLGDGAHRIVVVDPTRAQVPLAEPVTLDELRGTARRVLGTDLGMHAPRWLSRFGDATRLAERYRVGRVFLAGDAAHMHFPAGGQGLNVGLQDASNLGWKLAAAVRGWAPNWLLDSYHDERRPIGEALARNTTAQGKLMDVSPEGLALRELFAELLTLAPVQRKLAGLISAIDVAYPAADEAHPLVGRRVPDLELTTERGPQRLYASLHAGRFVLLDRVGDRELCDAWTPWRDRVELVPASFAADQDELEGVTRLLLRPDGHVAWIGDDVPSLRAALARWCGPAGP</sequence>
<gene>
    <name evidence="5" type="ORF">POL58_42240</name>
</gene>
<comment type="cofactor">
    <cofactor evidence="1">
        <name>FAD</name>
        <dbReference type="ChEBI" id="CHEBI:57692"/>
    </cofactor>
</comment>
<feature type="domain" description="FAD-binding" evidence="4">
    <location>
        <begin position="5"/>
        <end position="338"/>
    </location>
</feature>
<keyword evidence="6" id="KW-1185">Reference proteome</keyword>
<dbReference type="Pfam" id="PF01494">
    <property type="entry name" value="FAD_binding_3"/>
    <property type="match status" value="1"/>
</dbReference>
<protein>
    <submittedName>
        <fullName evidence="5">FAD-dependent monooxygenase</fullName>
    </submittedName>
</protein>
<dbReference type="PRINTS" id="PR00420">
    <property type="entry name" value="RNGMNOXGNASE"/>
</dbReference>
<keyword evidence="2" id="KW-0285">Flavoprotein</keyword>
<proteinExistence type="predicted"/>
<dbReference type="SUPFAM" id="SSF51905">
    <property type="entry name" value="FAD/NAD(P)-binding domain"/>
    <property type="match status" value="1"/>
</dbReference>
<dbReference type="Gene3D" id="3.30.70.2450">
    <property type="match status" value="1"/>
</dbReference>
<dbReference type="InterPro" id="IPR036188">
    <property type="entry name" value="FAD/NAD-bd_sf"/>
</dbReference>
<evidence type="ECO:0000256" key="2">
    <source>
        <dbReference type="ARBA" id="ARBA00022630"/>
    </source>
</evidence>
<keyword evidence="3" id="KW-0274">FAD</keyword>
<evidence type="ECO:0000313" key="5">
    <source>
        <dbReference type="EMBL" id="MDC0674445.1"/>
    </source>
</evidence>
<evidence type="ECO:0000256" key="1">
    <source>
        <dbReference type="ARBA" id="ARBA00001974"/>
    </source>
</evidence>
<dbReference type="Proteomes" id="UP001217838">
    <property type="component" value="Unassembled WGS sequence"/>
</dbReference>
<dbReference type="Gene3D" id="3.40.30.120">
    <property type="match status" value="1"/>
</dbReference>
<organism evidence="5 6">
    <name type="scientific">Nannocystis radixulma</name>
    <dbReference type="NCBI Taxonomy" id="2995305"/>
    <lineage>
        <taxon>Bacteria</taxon>
        <taxon>Pseudomonadati</taxon>
        <taxon>Myxococcota</taxon>
        <taxon>Polyangia</taxon>
        <taxon>Nannocystales</taxon>
        <taxon>Nannocystaceae</taxon>
        <taxon>Nannocystis</taxon>
    </lineage>
</organism>
<evidence type="ECO:0000259" key="4">
    <source>
        <dbReference type="Pfam" id="PF01494"/>
    </source>
</evidence>